<dbReference type="Gene3D" id="1.20.120.530">
    <property type="entry name" value="GntR ligand-binding domain-like"/>
    <property type="match status" value="1"/>
</dbReference>
<evidence type="ECO:0000313" key="7">
    <source>
        <dbReference type="Proteomes" id="UP000509548"/>
    </source>
</evidence>
<evidence type="ECO:0000256" key="4">
    <source>
        <dbReference type="SAM" id="MobiDB-lite"/>
    </source>
</evidence>
<dbReference type="InterPro" id="IPR036390">
    <property type="entry name" value="WH_DNA-bd_sf"/>
</dbReference>
<organism evidence="6 7">
    <name type="scientific">Paraburkholderia caribensis</name>
    <dbReference type="NCBI Taxonomy" id="75105"/>
    <lineage>
        <taxon>Bacteria</taxon>
        <taxon>Pseudomonadati</taxon>
        <taxon>Pseudomonadota</taxon>
        <taxon>Betaproteobacteria</taxon>
        <taxon>Burkholderiales</taxon>
        <taxon>Burkholderiaceae</taxon>
        <taxon>Paraburkholderia</taxon>
    </lineage>
</organism>
<dbReference type="GO" id="GO:0003677">
    <property type="term" value="F:DNA binding"/>
    <property type="evidence" value="ECO:0007669"/>
    <property type="project" value="UniProtKB-KW"/>
</dbReference>
<protein>
    <submittedName>
        <fullName evidence="6">GntR family transcriptional regulator</fullName>
    </submittedName>
</protein>
<dbReference type="SUPFAM" id="SSF46785">
    <property type="entry name" value="Winged helix' DNA-binding domain"/>
    <property type="match status" value="1"/>
</dbReference>
<keyword evidence="2" id="KW-0238">DNA-binding</keyword>
<accession>A0A9Q6S6X9</accession>
<evidence type="ECO:0000313" key="6">
    <source>
        <dbReference type="EMBL" id="QLB66057.1"/>
    </source>
</evidence>
<reference evidence="6 7" key="1">
    <citation type="journal article" date="2014" name="Genome Announc.">
        <title>Draft Genome Sequence of the Haloacid-Degrading Burkholderia caribensis Strain MBA4.</title>
        <authorList>
            <person name="Pan Y."/>
            <person name="Kong K.F."/>
            <person name="Tsang J.S."/>
        </authorList>
    </citation>
    <scope>NUCLEOTIDE SEQUENCE [LARGE SCALE GENOMIC DNA]</scope>
    <source>
        <strain evidence="6 7">852011</strain>
    </source>
</reference>
<dbReference type="InterPro" id="IPR008920">
    <property type="entry name" value="TF_FadR/GntR_C"/>
</dbReference>
<dbReference type="SMART" id="SM00345">
    <property type="entry name" value="HTH_GNTR"/>
    <property type="match status" value="1"/>
</dbReference>
<gene>
    <name evidence="6" type="ORF">A9O66_27580</name>
</gene>
<keyword evidence="3" id="KW-0804">Transcription</keyword>
<dbReference type="InterPro" id="IPR000524">
    <property type="entry name" value="Tscrpt_reg_HTH_GntR"/>
</dbReference>
<dbReference type="CDD" id="cd07377">
    <property type="entry name" value="WHTH_GntR"/>
    <property type="match status" value="1"/>
</dbReference>
<dbReference type="RefSeq" id="WP_107201774.1">
    <property type="nucleotide sequence ID" value="NZ_CP015959.1"/>
</dbReference>
<feature type="domain" description="HTH gntR-type" evidence="5">
    <location>
        <begin position="38"/>
        <end position="108"/>
    </location>
</feature>
<dbReference type="Pfam" id="PF07729">
    <property type="entry name" value="FCD"/>
    <property type="match status" value="1"/>
</dbReference>
<dbReference type="SUPFAM" id="SSF48008">
    <property type="entry name" value="GntR ligand-binding domain-like"/>
    <property type="match status" value="1"/>
</dbReference>
<dbReference type="Pfam" id="PF00392">
    <property type="entry name" value="GntR"/>
    <property type="match status" value="1"/>
</dbReference>
<dbReference type="Gene3D" id="1.10.10.10">
    <property type="entry name" value="Winged helix-like DNA-binding domain superfamily/Winged helix DNA-binding domain"/>
    <property type="match status" value="1"/>
</dbReference>
<dbReference type="InterPro" id="IPR036388">
    <property type="entry name" value="WH-like_DNA-bd_sf"/>
</dbReference>
<dbReference type="InterPro" id="IPR011711">
    <property type="entry name" value="GntR_C"/>
</dbReference>
<dbReference type="Proteomes" id="UP000509548">
    <property type="component" value="Chromosome 2"/>
</dbReference>
<sequence>MLKDASQARRQPKPATGQADEHSPRRLRAAMFAPIANAAGASIIVTRLRTAIDLGFFSDGELLPKEAVLADELNVGVFSVREALAQLRSEGLVETRAGRGGGTVVRRRSTLVHETSLRMLREISSVSLRDLADWRSMLLAESAALAARRSSGPNLQRLIEYVGRIKSSAGQSDASRAHARFDIELASAAQSVRLTSAILDMYEKFAWLLGLGHASEDYRKDTEKTLRLLVKALEARDENLATSHARKHASQTFDYLVRLRLRTIAEHSS</sequence>
<evidence type="ECO:0000256" key="1">
    <source>
        <dbReference type="ARBA" id="ARBA00023015"/>
    </source>
</evidence>
<name>A0A9Q6S6X9_9BURK</name>
<evidence type="ECO:0000256" key="2">
    <source>
        <dbReference type="ARBA" id="ARBA00023125"/>
    </source>
</evidence>
<evidence type="ECO:0000259" key="5">
    <source>
        <dbReference type="PROSITE" id="PS50949"/>
    </source>
</evidence>
<feature type="region of interest" description="Disordered" evidence="4">
    <location>
        <begin position="1"/>
        <end position="24"/>
    </location>
</feature>
<proteinExistence type="predicted"/>
<keyword evidence="1" id="KW-0805">Transcription regulation</keyword>
<dbReference type="SMART" id="SM00895">
    <property type="entry name" value="FCD"/>
    <property type="match status" value="1"/>
</dbReference>
<evidence type="ECO:0000256" key="3">
    <source>
        <dbReference type="ARBA" id="ARBA00023163"/>
    </source>
</evidence>
<dbReference type="GO" id="GO:0003700">
    <property type="term" value="F:DNA-binding transcription factor activity"/>
    <property type="evidence" value="ECO:0007669"/>
    <property type="project" value="InterPro"/>
</dbReference>
<dbReference type="AlphaFoldDB" id="A0A9Q6S6X9"/>
<dbReference type="PANTHER" id="PTHR43537:SF5">
    <property type="entry name" value="UXU OPERON TRANSCRIPTIONAL REGULATOR"/>
    <property type="match status" value="1"/>
</dbReference>
<dbReference type="EMBL" id="CP015959">
    <property type="protein sequence ID" value="QLB66057.1"/>
    <property type="molecule type" value="Genomic_DNA"/>
</dbReference>
<dbReference type="PANTHER" id="PTHR43537">
    <property type="entry name" value="TRANSCRIPTIONAL REGULATOR, GNTR FAMILY"/>
    <property type="match status" value="1"/>
</dbReference>
<dbReference type="PROSITE" id="PS50949">
    <property type="entry name" value="HTH_GNTR"/>
    <property type="match status" value="1"/>
</dbReference>